<accession>A0A3P9H3V8</accession>
<feature type="compositionally biased region" description="Polar residues" evidence="1">
    <location>
        <begin position="409"/>
        <end position="424"/>
    </location>
</feature>
<sequence>MRPQRRKHGANSSSTRCAVPHSRAHETPASHRAPRAKERLEPRVRSAAQHCGHTAAFSCSCLSDSSTDLPERHLSRQAGGLSIHDQEDSNTDLSEGEKDPVSPCSGVPPKLELRPEVIKDGESSLQILRSKRHRAFEFPDFLPPPLNSWNLSQLAVFYKMEDKAASRPRPVGPLERYLERLLQLEWHQMQAVQEERGESAAPESTFTCYRAPTTASARLSSPKCILQCQRAFLLTFLSSLGGHPSLLSGCTCTVCQMKYSNCTAAFCCRSYHSRQSGPPSMLERSHRSSSLAKRSSSERRPSSSDRSCRAPRFNSPVRTSSHLKRMQASGNIRNPNQGATTRSHSTVRDSADSSGRGPVSDGKMGVLWRSTDSEHRRGGADRPPNRSEERRSFSECRKTGGERSRAAGSKTQQTKADSTTGNTKPKSKRSQTCKPSRTRLVEFVI</sequence>
<feature type="compositionally biased region" description="Basic and acidic residues" evidence="1">
    <location>
        <begin position="23"/>
        <end position="44"/>
    </location>
</feature>
<dbReference type="InterPro" id="IPR029266">
    <property type="entry name" value="FAM217"/>
</dbReference>
<evidence type="ECO:0000313" key="2">
    <source>
        <dbReference type="Ensembl" id="ENSORLP00015002451.1"/>
    </source>
</evidence>
<feature type="compositionally biased region" description="Basic and acidic residues" evidence="1">
    <location>
        <begin position="371"/>
        <end position="405"/>
    </location>
</feature>
<reference key="1">
    <citation type="journal article" date="2007" name="Nature">
        <title>The medaka draft genome and insights into vertebrate genome evolution.</title>
        <authorList>
            <person name="Kasahara M."/>
            <person name="Naruse K."/>
            <person name="Sasaki S."/>
            <person name="Nakatani Y."/>
            <person name="Qu W."/>
            <person name="Ahsan B."/>
            <person name="Yamada T."/>
            <person name="Nagayasu Y."/>
            <person name="Doi K."/>
            <person name="Kasai Y."/>
            <person name="Jindo T."/>
            <person name="Kobayashi D."/>
            <person name="Shimada A."/>
            <person name="Toyoda A."/>
            <person name="Kuroki Y."/>
            <person name="Fujiyama A."/>
            <person name="Sasaki T."/>
            <person name="Shimizu A."/>
            <person name="Asakawa S."/>
            <person name="Shimizu N."/>
            <person name="Hashimoto S."/>
            <person name="Yang J."/>
            <person name="Lee Y."/>
            <person name="Matsushima K."/>
            <person name="Sugano S."/>
            <person name="Sakaizumi M."/>
            <person name="Narita T."/>
            <person name="Ohishi K."/>
            <person name="Haga S."/>
            <person name="Ohta F."/>
            <person name="Nomoto H."/>
            <person name="Nogata K."/>
            <person name="Morishita T."/>
            <person name="Endo T."/>
            <person name="Shin-I T."/>
            <person name="Takeda H."/>
            <person name="Morishita S."/>
            <person name="Kohara Y."/>
        </authorList>
    </citation>
    <scope>NUCLEOTIDE SEQUENCE [LARGE SCALE GENOMIC DNA]</scope>
    <source>
        <strain>Hd-rR</strain>
    </source>
</reference>
<reference evidence="2" key="3">
    <citation type="submission" date="2025-08" db="UniProtKB">
        <authorList>
            <consortium name="Ensembl"/>
        </authorList>
    </citation>
    <scope>IDENTIFICATION</scope>
    <source>
        <strain evidence="2">HSOK</strain>
    </source>
</reference>
<name>A0A3P9H3V8_ORYLA</name>
<proteinExistence type="predicted"/>
<dbReference type="PANTHER" id="PTHR22145:SF2">
    <property type="entry name" value="SI:CH211-266K22.6"/>
    <property type="match status" value="1"/>
</dbReference>
<feature type="region of interest" description="Disordered" evidence="1">
    <location>
        <begin position="1"/>
        <end position="47"/>
    </location>
</feature>
<evidence type="ECO:0000313" key="3">
    <source>
        <dbReference type="Proteomes" id="UP000265200"/>
    </source>
</evidence>
<feature type="compositionally biased region" description="Polar residues" evidence="1">
    <location>
        <begin position="328"/>
        <end position="344"/>
    </location>
</feature>
<organism evidence="2 3">
    <name type="scientific">Oryzias latipes</name>
    <name type="common">Japanese rice fish</name>
    <name type="synonym">Japanese killifish</name>
    <dbReference type="NCBI Taxonomy" id="8090"/>
    <lineage>
        <taxon>Eukaryota</taxon>
        <taxon>Metazoa</taxon>
        <taxon>Chordata</taxon>
        <taxon>Craniata</taxon>
        <taxon>Vertebrata</taxon>
        <taxon>Euteleostomi</taxon>
        <taxon>Actinopterygii</taxon>
        <taxon>Neopterygii</taxon>
        <taxon>Teleostei</taxon>
        <taxon>Neoteleostei</taxon>
        <taxon>Acanthomorphata</taxon>
        <taxon>Ovalentaria</taxon>
        <taxon>Atherinomorphae</taxon>
        <taxon>Beloniformes</taxon>
        <taxon>Adrianichthyidae</taxon>
        <taxon>Oryziinae</taxon>
        <taxon>Oryzias</taxon>
    </lineage>
</organism>
<feature type="region of interest" description="Disordered" evidence="1">
    <location>
        <begin position="274"/>
        <end position="445"/>
    </location>
</feature>
<dbReference type="Proteomes" id="UP000265200">
    <property type="component" value="Chromosome 5"/>
</dbReference>
<evidence type="ECO:0000256" key="1">
    <source>
        <dbReference type="SAM" id="MobiDB-lite"/>
    </source>
</evidence>
<reference evidence="2" key="4">
    <citation type="submission" date="2025-09" db="UniProtKB">
        <authorList>
            <consortium name="Ensembl"/>
        </authorList>
    </citation>
    <scope>IDENTIFICATION</scope>
    <source>
        <strain evidence="2">HSOK</strain>
    </source>
</reference>
<dbReference type="AlphaFoldDB" id="A0A3P9H3V8"/>
<dbReference type="PANTHER" id="PTHR22145">
    <property type="entry name" value="SI:CH211-266K22.6"/>
    <property type="match status" value="1"/>
</dbReference>
<feature type="compositionally biased region" description="Basic and acidic residues" evidence="1">
    <location>
        <begin position="295"/>
        <end position="308"/>
    </location>
</feature>
<feature type="region of interest" description="Disordered" evidence="1">
    <location>
        <begin position="76"/>
        <end position="111"/>
    </location>
</feature>
<reference evidence="2 3" key="2">
    <citation type="submission" date="2017-04" db="EMBL/GenBank/DDBJ databases">
        <title>CpG methylation of centromeres and impact of large insertions on vertebrate speciation.</title>
        <authorList>
            <person name="Ichikawa K."/>
            <person name="Yoshimura J."/>
            <person name="Morishita S."/>
        </authorList>
    </citation>
    <scope>NUCLEOTIDE SEQUENCE</scope>
    <source>
        <strain evidence="2 3">HSOK</strain>
    </source>
</reference>
<dbReference type="Ensembl" id="ENSORLT00015010948.1">
    <property type="protein sequence ID" value="ENSORLP00015002451.1"/>
    <property type="gene ID" value="ENSORLG00015003112.1"/>
</dbReference>
<dbReference type="Pfam" id="PF15344">
    <property type="entry name" value="FAM217"/>
    <property type="match status" value="1"/>
</dbReference>
<protein>
    <submittedName>
        <fullName evidence="2">Uncharacterized protein</fullName>
    </submittedName>
</protein>